<dbReference type="CDD" id="cd17470">
    <property type="entry name" value="T3SS_Flik_C"/>
    <property type="match status" value="1"/>
</dbReference>
<name>A0A5A9YZL7_9RHOB</name>
<gene>
    <name evidence="3" type="ORF">FLO80_17725</name>
</gene>
<feature type="domain" description="Flagellar hook-length control protein-like C-terminal" evidence="2">
    <location>
        <begin position="346"/>
        <end position="422"/>
    </location>
</feature>
<keyword evidence="3" id="KW-0282">Flagellum</keyword>
<dbReference type="AlphaFoldDB" id="A0A5A9YZL7"/>
<evidence type="ECO:0000313" key="3">
    <source>
        <dbReference type="EMBL" id="KAA0910314.1"/>
    </source>
</evidence>
<accession>A0A5A9YZL7</accession>
<feature type="region of interest" description="Disordered" evidence="1">
    <location>
        <begin position="258"/>
        <end position="279"/>
    </location>
</feature>
<protein>
    <submittedName>
        <fullName evidence="3">Flagellar hook-length control protein FliK</fullName>
    </submittedName>
</protein>
<evidence type="ECO:0000259" key="2">
    <source>
        <dbReference type="Pfam" id="PF02120"/>
    </source>
</evidence>
<proteinExistence type="predicted"/>
<dbReference type="Proteomes" id="UP000325291">
    <property type="component" value="Unassembled WGS sequence"/>
</dbReference>
<feature type="compositionally biased region" description="Basic and acidic residues" evidence="1">
    <location>
        <begin position="85"/>
        <end position="101"/>
    </location>
</feature>
<feature type="region of interest" description="Disordered" evidence="1">
    <location>
        <begin position="416"/>
        <end position="473"/>
    </location>
</feature>
<comment type="caution">
    <text evidence="3">The sequence shown here is derived from an EMBL/GenBank/DDBJ whole genome shotgun (WGS) entry which is preliminary data.</text>
</comment>
<dbReference type="InterPro" id="IPR038610">
    <property type="entry name" value="FliK-like_C_sf"/>
</dbReference>
<feature type="region of interest" description="Disordered" evidence="1">
    <location>
        <begin position="164"/>
        <end position="208"/>
    </location>
</feature>
<dbReference type="Gene3D" id="3.30.750.140">
    <property type="match status" value="1"/>
</dbReference>
<dbReference type="Pfam" id="PF02120">
    <property type="entry name" value="Flg_hook"/>
    <property type="match status" value="1"/>
</dbReference>
<keyword evidence="3" id="KW-0966">Cell projection</keyword>
<sequence>MLGPNWKNSEGQMTEITTHPAMAGRMANRPVEADPQKGASGVRADGDLFSDMVHARTPLAQPPADEPGKDREATEPDQLPPPHGENPEETRDTAPETRHDIPAQTAPARLALPRANIAGEASRSPGRSAIPGLAPRPVASAPAASSPVDRVLSSRQQELLVTASRAGGADHSANVRRTDGPAIPAPTAPGVTAEHRATHSSPVPHHDIPPPAQVAARIASPIRSIAASGIGLSLHDTTDEHGPTPGADLKTAYSIGARAGTSPLLPPPSQRSLAPASRPALAPADAANFGAIRLSGGLDGREHATRSDPGAELSGLAGFEGIARETRPTGPLIARYGPDLPQHVARQIAEFAPGPQQATEVRLNPEELGRVRMTMVQSEGAISVTITAERGETLDLMRRHIGLLAEEFRQIGYGSIQFDFGPDRRGRDSGQPPPGDDPSRGAPGDDPDLPDQSAPPAPALSARIADGSIDIRL</sequence>
<feature type="region of interest" description="Disordered" evidence="1">
    <location>
        <begin position="1"/>
        <end position="151"/>
    </location>
</feature>
<keyword evidence="3" id="KW-0969">Cilium</keyword>
<keyword evidence="4" id="KW-1185">Reference proteome</keyword>
<organism evidence="3 4">
    <name type="scientific">Aquicoccus porphyridii</name>
    <dbReference type="NCBI Taxonomy" id="1852029"/>
    <lineage>
        <taxon>Bacteria</taxon>
        <taxon>Pseudomonadati</taxon>
        <taxon>Pseudomonadota</taxon>
        <taxon>Alphaproteobacteria</taxon>
        <taxon>Rhodobacterales</taxon>
        <taxon>Paracoccaceae</taxon>
        <taxon>Aquicoccus</taxon>
    </lineage>
</organism>
<feature type="compositionally biased region" description="Low complexity" evidence="1">
    <location>
        <begin position="135"/>
        <end position="151"/>
    </location>
</feature>
<feature type="compositionally biased region" description="Low complexity" evidence="1">
    <location>
        <begin position="270"/>
        <end position="279"/>
    </location>
</feature>
<dbReference type="InterPro" id="IPR021136">
    <property type="entry name" value="Flagellar_hook_control-like_C"/>
</dbReference>
<evidence type="ECO:0000256" key="1">
    <source>
        <dbReference type="SAM" id="MobiDB-lite"/>
    </source>
</evidence>
<evidence type="ECO:0000313" key="4">
    <source>
        <dbReference type="Proteomes" id="UP000325291"/>
    </source>
</evidence>
<reference evidence="3 4" key="1">
    <citation type="submission" date="2019-07" db="EMBL/GenBank/DDBJ databases">
        <title>Aquicoccus porphyridii gen. nov., sp. nov., isolated from a small marine red alga, Porphyridium marinum.</title>
        <authorList>
            <person name="Liu L."/>
        </authorList>
    </citation>
    <scope>NUCLEOTIDE SEQUENCE [LARGE SCALE GENOMIC DNA]</scope>
    <source>
        <strain evidence="3 4">L1 8-17</strain>
    </source>
</reference>
<feature type="compositionally biased region" description="Polar residues" evidence="1">
    <location>
        <begin position="1"/>
        <end position="17"/>
    </location>
</feature>
<dbReference type="EMBL" id="VINQ01000017">
    <property type="protein sequence ID" value="KAA0910314.1"/>
    <property type="molecule type" value="Genomic_DNA"/>
</dbReference>